<sequence>MPNRCVAYGCQNTSSMDVSVFHFPNDSTLRKKWIQEVKRTRDRWNGPTCNSVICSEHFSVDSFEDPLYKSFGLKAKGRLKKDAVPTIFKRKLDQDLLKAKRLAYEKRERHRILKAFRHSPSPPTCSISDIASIAATDKASHNFTQSVAIQVDPIVTRSVKVQTVKVKSSVVNRVSVGTQTSSCILSSDAEVQCDLLSSELPITSSTDDSNAYECQDSSSDESSISSDESYSEEEKEEERTFDKE</sequence>
<feature type="compositionally biased region" description="Low complexity" evidence="6">
    <location>
        <begin position="213"/>
        <end position="228"/>
    </location>
</feature>
<dbReference type="OrthoDB" id="5982876at2759"/>
<reference evidence="8" key="1">
    <citation type="submission" date="2017-05" db="UniProtKB">
        <authorList>
            <consortium name="EnsemblMetazoa"/>
        </authorList>
    </citation>
    <scope>IDENTIFICATION</scope>
</reference>
<keyword evidence="2 5" id="KW-0863">Zinc-finger</keyword>
<evidence type="ECO:0000259" key="7">
    <source>
        <dbReference type="PROSITE" id="PS50950"/>
    </source>
</evidence>
<evidence type="ECO:0000256" key="2">
    <source>
        <dbReference type="ARBA" id="ARBA00022771"/>
    </source>
</evidence>
<dbReference type="PROSITE" id="PS50950">
    <property type="entry name" value="ZF_THAP"/>
    <property type="match status" value="1"/>
</dbReference>
<dbReference type="Gene3D" id="6.20.210.20">
    <property type="entry name" value="THAP domain"/>
    <property type="match status" value="1"/>
</dbReference>
<evidence type="ECO:0000256" key="5">
    <source>
        <dbReference type="PROSITE-ProRule" id="PRU00309"/>
    </source>
</evidence>
<organism evidence="8">
    <name type="scientific">Amphimedon queenslandica</name>
    <name type="common">Sponge</name>
    <dbReference type="NCBI Taxonomy" id="400682"/>
    <lineage>
        <taxon>Eukaryota</taxon>
        <taxon>Metazoa</taxon>
        <taxon>Porifera</taxon>
        <taxon>Demospongiae</taxon>
        <taxon>Heteroscleromorpha</taxon>
        <taxon>Haplosclerida</taxon>
        <taxon>Niphatidae</taxon>
        <taxon>Amphimedon</taxon>
    </lineage>
</organism>
<dbReference type="Pfam" id="PF05485">
    <property type="entry name" value="THAP"/>
    <property type="match status" value="1"/>
</dbReference>
<dbReference type="AlphaFoldDB" id="A0A1X7SQH6"/>
<feature type="domain" description="THAP-type" evidence="7">
    <location>
        <begin position="1"/>
        <end position="88"/>
    </location>
</feature>
<dbReference type="InterPro" id="IPR038441">
    <property type="entry name" value="THAP_Znf_sf"/>
</dbReference>
<dbReference type="InParanoid" id="A0A1X7SQH6"/>
<protein>
    <recommendedName>
        <fullName evidence="7">THAP-type domain-containing protein</fullName>
    </recommendedName>
</protein>
<proteinExistence type="predicted"/>
<dbReference type="GO" id="GO:0003677">
    <property type="term" value="F:DNA binding"/>
    <property type="evidence" value="ECO:0007669"/>
    <property type="project" value="UniProtKB-UniRule"/>
</dbReference>
<keyword evidence="1" id="KW-0479">Metal-binding</keyword>
<dbReference type="InterPro" id="IPR006612">
    <property type="entry name" value="THAP_Znf"/>
</dbReference>
<dbReference type="PANTHER" id="PTHR46927:SF2">
    <property type="entry name" value="THAP DOMAIN-CONTAINING PROTEIN 8"/>
    <property type="match status" value="1"/>
</dbReference>
<dbReference type="InterPro" id="IPR052224">
    <property type="entry name" value="THAP_domain_protein"/>
</dbReference>
<evidence type="ECO:0000256" key="4">
    <source>
        <dbReference type="ARBA" id="ARBA00023125"/>
    </source>
</evidence>
<feature type="region of interest" description="Disordered" evidence="6">
    <location>
        <begin position="204"/>
        <end position="244"/>
    </location>
</feature>
<evidence type="ECO:0000256" key="1">
    <source>
        <dbReference type="ARBA" id="ARBA00022723"/>
    </source>
</evidence>
<dbReference type="SMART" id="SM00980">
    <property type="entry name" value="THAP"/>
    <property type="match status" value="1"/>
</dbReference>
<evidence type="ECO:0000256" key="3">
    <source>
        <dbReference type="ARBA" id="ARBA00022833"/>
    </source>
</evidence>
<evidence type="ECO:0000256" key="6">
    <source>
        <dbReference type="SAM" id="MobiDB-lite"/>
    </source>
</evidence>
<dbReference type="EnsemblMetazoa" id="Aqu2.1.04340_001">
    <property type="protein sequence ID" value="Aqu2.1.04340_001"/>
    <property type="gene ID" value="Aqu2.1.04340"/>
</dbReference>
<keyword evidence="4 5" id="KW-0238">DNA-binding</keyword>
<accession>A0A1X7SQH6</accession>
<evidence type="ECO:0000313" key="8">
    <source>
        <dbReference type="EnsemblMetazoa" id="Aqu2.1.04340_001"/>
    </source>
</evidence>
<keyword evidence="3" id="KW-0862">Zinc</keyword>
<dbReference type="SUPFAM" id="SSF57716">
    <property type="entry name" value="Glucocorticoid receptor-like (DNA-binding domain)"/>
    <property type="match status" value="1"/>
</dbReference>
<dbReference type="SMART" id="SM00692">
    <property type="entry name" value="DM3"/>
    <property type="match status" value="1"/>
</dbReference>
<name>A0A1X7SQH6_AMPQE</name>
<dbReference type="GO" id="GO:0008270">
    <property type="term" value="F:zinc ion binding"/>
    <property type="evidence" value="ECO:0007669"/>
    <property type="project" value="UniProtKB-KW"/>
</dbReference>
<dbReference type="PANTHER" id="PTHR46927">
    <property type="entry name" value="AGAP005574-PA"/>
    <property type="match status" value="1"/>
</dbReference>